<protein>
    <submittedName>
        <fullName evidence="3">Peptidoglycan DD-metalloendopeptidase family protein</fullName>
    </submittedName>
</protein>
<dbReference type="Pfam" id="PF01551">
    <property type="entry name" value="Peptidase_M23"/>
    <property type="match status" value="1"/>
</dbReference>
<dbReference type="InterPro" id="IPR011055">
    <property type="entry name" value="Dup_hybrid_motif"/>
</dbReference>
<dbReference type="RefSeq" id="WP_264320779.1">
    <property type="nucleotide sequence ID" value="NZ_JADEXN010000093.1"/>
</dbReference>
<feature type="compositionally biased region" description="Polar residues" evidence="1">
    <location>
        <begin position="22"/>
        <end position="35"/>
    </location>
</feature>
<dbReference type="InterPro" id="IPR050570">
    <property type="entry name" value="Cell_wall_metabolism_enzyme"/>
</dbReference>
<reference evidence="3" key="1">
    <citation type="submission" date="2020-10" db="EMBL/GenBank/DDBJ databases">
        <authorList>
            <person name="Castelo-Branco R."/>
            <person name="Eusebio N."/>
            <person name="Adriana R."/>
            <person name="Vieira A."/>
            <person name="Brugerolle De Fraissinette N."/>
            <person name="Rezende De Castro R."/>
            <person name="Schneider M.P."/>
            <person name="Vasconcelos V."/>
            <person name="Leao P.N."/>
        </authorList>
    </citation>
    <scope>NUCLEOTIDE SEQUENCE</scope>
    <source>
        <strain evidence="3">LEGE 11467</strain>
    </source>
</reference>
<feature type="non-terminal residue" evidence="3">
    <location>
        <position position="1"/>
    </location>
</feature>
<feature type="domain" description="LysM" evidence="2">
    <location>
        <begin position="98"/>
        <end position="142"/>
    </location>
</feature>
<comment type="caution">
    <text evidence="3">The sequence shown here is derived from an EMBL/GenBank/DDBJ whole genome shotgun (WGS) entry which is preliminary data.</text>
</comment>
<feature type="region of interest" description="Disordered" evidence="1">
    <location>
        <begin position="1"/>
        <end position="76"/>
    </location>
</feature>
<evidence type="ECO:0000256" key="1">
    <source>
        <dbReference type="SAM" id="MobiDB-lite"/>
    </source>
</evidence>
<dbReference type="SUPFAM" id="SSF54106">
    <property type="entry name" value="LysM domain"/>
    <property type="match status" value="1"/>
</dbReference>
<feature type="compositionally biased region" description="Polar residues" evidence="1">
    <location>
        <begin position="51"/>
        <end position="65"/>
    </location>
</feature>
<dbReference type="EMBL" id="JADEXN010000093">
    <property type="protein sequence ID" value="MBE9040532.1"/>
    <property type="molecule type" value="Genomic_DNA"/>
</dbReference>
<dbReference type="CDD" id="cd12797">
    <property type="entry name" value="M23_peptidase"/>
    <property type="match status" value="1"/>
</dbReference>
<organism evidence="3 4">
    <name type="scientific">Zarconia navalis LEGE 11467</name>
    <dbReference type="NCBI Taxonomy" id="1828826"/>
    <lineage>
        <taxon>Bacteria</taxon>
        <taxon>Bacillati</taxon>
        <taxon>Cyanobacteriota</taxon>
        <taxon>Cyanophyceae</taxon>
        <taxon>Oscillatoriophycideae</taxon>
        <taxon>Oscillatoriales</taxon>
        <taxon>Oscillatoriales incertae sedis</taxon>
        <taxon>Zarconia</taxon>
        <taxon>Zarconia navalis</taxon>
    </lineage>
</organism>
<dbReference type="PANTHER" id="PTHR21666:SF270">
    <property type="entry name" value="MUREIN HYDROLASE ACTIVATOR ENVC"/>
    <property type="match status" value="1"/>
</dbReference>
<dbReference type="AlphaFoldDB" id="A0A928VXG1"/>
<dbReference type="Gene3D" id="3.10.350.10">
    <property type="entry name" value="LysM domain"/>
    <property type="match status" value="1"/>
</dbReference>
<dbReference type="InterPro" id="IPR016047">
    <property type="entry name" value="M23ase_b-sheet_dom"/>
</dbReference>
<dbReference type="PROSITE" id="PS51782">
    <property type="entry name" value="LYSM"/>
    <property type="match status" value="1"/>
</dbReference>
<feature type="compositionally biased region" description="Polar residues" evidence="1">
    <location>
        <begin position="349"/>
        <end position="360"/>
    </location>
</feature>
<keyword evidence="4" id="KW-1185">Reference proteome</keyword>
<gene>
    <name evidence="3" type="ORF">IQ235_06990</name>
</gene>
<proteinExistence type="predicted"/>
<dbReference type="PANTHER" id="PTHR21666">
    <property type="entry name" value="PEPTIDASE-RELATED"/>
    <property type="match status" value="1"/>
</dbReference>
<dbReference type="Pfam" id="PF01476">
    <property type="entry name" value="LysM"/>
    <property type="match status" value="1"/>
</dbReference>
<evidence type="ECO:0000313" key="3">
    <source>
        <dbReference type="EMBL" id="MBE9040532.1"/>
    </source>
</evidence>
<dbReference type="Gene3D" id="2.70.70.10">
    <property type="entry name" value="Glucose Permease (Domain IIA)"/>
    <property type="match status" value="1"/>
</dbReference>
<dbReference type="SMART" id="SM00257">
    <property type="entry name" value="LysM"/>
    <property type="match status" value="1"/>
</dbReference>
<dbReference type="GO" id="GO:0004222">
    <property type="term" value="F:metalloendopeptidase activity"/>
    <property type="evidence" value="ECO:0007669"/>
    <property type="project" value="TreeGrafter"/>
</dbReference>
<feature type="compositionally biased region" description="Basic and acidic residues" evidence="1">
    <location>
        <begin position="39"/>
        <end position="48"/>
    </location>
</feature>
<dbReference type="InterPro" id="IPR036779">
    <property type="entry name" value="LysM_dom_sf"/>
</dbReference>
<dbReference type="SUPFAM" id="SSF51261">
    <property type="entry name" value="Duplicated hybrid motif"/>
    <property type="match status" value="1"/>
</dbReference>
<feature type="region of interest" description="Disordered" evidence="1">
    <location>
        <begin position="344"/>
        <end position="364"/>
    </location>
</feature>
<evidence type="ECO:0000259" key="2">
    <source>
        <dbReference type="PROSITE" id="PS51782"/>
    </source>
</evidence>
<dbReference type="Proteomes" id="UP000621799">
    <property type="component" value="Unassembled WGS sequence"/>
</dbReference>
<dbReference type="CDD" id="cd00118">
    <property type="entry name" value="LysM"/>
    <property type="match status" value="1"/>
</dbReference>
<name>A0A928VXG1_9CYAN</name>
<feature type="compositionally biased region" description="Polar residues" evidence="1">
    <location>
        <begin position="1"/>
        <end position="12"/>
    </location>
</feature>
<evidence type="ECO:0000313" key="4">
    <source>
        <dbReference type="Proteomes" id="UP000621799"/>
    </source>
</evidence>
<dbReference type="InterPro" id="IPR018392">
    <property type="entry name" value="LysM"/>
</dbReference>
<sequence>FKRSKQFAQTAPQIDRPPTPSAKLSQSALKPSISTADVDPGRGLDTDRLSMASSIDSSQPSTSLSVDAEKPTGLSGKTISTLGASAVHPNVRSRLNAAVHRVRDGESIYKIARQYNISVEELANLNGLSDPSFIRVGQQIDIPPGATLTPQTSLTVFGNKVASKSSENEESVPRVSLPRHRSISTSIELDPIDSSTSGKVNGVPNLGVARSQKAIDRTQAESSSWVAFGQGSDDTNQRLAAKLKTGSPNQASASADTREYVEELRAGIDKLRAKHRVRPESETVAAATEESISSARQINPEFAPEQHTAALQTEGLQPWSQSHTEVEAAEVVEEEFVLSATLPEETIEESTASLDSTASQEDSEVAVAPLGSRNYAPIGAPRMVSPELPSLSAPQAYLPKVAPGTLSPGSGDFSGSYTWPAQGELSSGYGWRWGRMHQGIDIAGPVGTPIVAAASGVVSYSRWNSGGYGNLVEITHPDGSITLYAHNSRLLVNEGEEVAQGQQIAEMGSTGYSTGPHVHFELHPAGVGAVDPIAYLQ</sequence>
<accession>A0A928VXG1</accession>